<keyword evidence="4" id="KW-0812">Transmembrane</keyword>
<feature type="transmembrane region" description="Helical" evidence="4">
    <location>
        <begin position="128"/>
        <end position="149"/>
    </location>
</feature>
<organism evidence="6 7">
    <name type="scientific">Nocardiopsis sediminis</name>
    <dbReference type="NCBI Taxonomy" id="1778267"/>
    <lineage>
        <taxon>Bacteria</taxon>
        <taxon>Bacillati</taxon>
        <taxon>Actinomycetota</taxon>
        <taxon>Actinomycetes</taxon>
        <taxon>Streptosporangiales</taxon>
        <taxon>Nocardiopsidaceae</taxon>
        <taxon>Nocardiopsis</taxon>
    </lineage>
</organism>
<evidence type="ECO:0000259" key="5">
    <source>
        <dbReference type="Pfam" id="PF07730"/>
    </source>
</evidence>
<feature type="transmembrane region" description="Helical" evidence="4">
    <location>
        <begin position="97"/>
        <end position="116"/>
    </location>
</feature>
<evidence type="ECO:0000256" key="1">
    <source>
        <dbReference type="ARBA" id="ARBA00022679"/>
    </source>
</evidence>
<keyword evidence="4" id="KW-1133">Transmembrane helix</keyword>
<dbReference type="InterPro" id="IPR050482">
    <property type="entry name" value="Sensor_HK_TwoCompSys"/>
</dbReference>
<feature type="transmembrane region" description="Helical" evidence="4">
    <location>
        <begin position="192"/>
        <end position="212"/>
    </location>
</feature>
<dbReference type="GO" id="GO:0016301">
    <property type="term" value="F:kinase activity"/>
    <property type="evidence" value="ECO:0007669"/>
    <property type="project" value="UniProtKB-KW"/>
</dbReference>
<keyword evidence="3" id="KW-0902">Two-component regulatory system</keyword>
<dbReference type="InterPro" id="IPR011712">
    <property type="entry name" value="Sig_transdc_His_kin_sub3_dim/P"/>
</dbReference>
<dbReference type="SUPFAM" id="SSF55874">
    <property type="entry name" value="ATPase domain of HSP90 chaperone/DNA topoisomerase II/histidine kinase"/>
    <property type="match status" value="1"/>
</dbReference>
<dbReference type="EMBL" id="JBHSBH010000020">
    <property type="protein sequence ID" value="MFC3999781.1"/>
    <property type="molecule type" value="Genomic_DNA"/>
</dbReference>
<proteinExistence type="predicted"/>
<evidence type="ECO:0000313" key="6">
    <source>
        <dbReference type="EMBL" id="MFC3999781.1"/>
    </source>
</evidence>
<dbReference type="Gene3D" id="1.20.5.1930">
    <property type="match status" value="1"/>
</dbReference>
<feature type="transmembrane region" description="Helical" evidence="4">
    <location>
        <begin position="58"/>
        <end position="77"/>
    </location>
</feature>
<accession>A0ABV8FYR6</accession>
<dbReference type="CDD" id="cd16917">
    <property type="entry name" value="HATPase_UhpB-NarQ-NarX-like"/>
    <property type="match status" value="1"/>
</dbReference>
<evidence type="ECO:0000256" key="3">
    <source>
        <dbReference type="ARBA" id="ARBA00023012"/>
    </source>
</evidence>
<keyword evidence="1" id="KW-0808">Transferase</keyword>
<keyword evidence="7" id="KW-1185">Reference proteome</keyword>
<evidence type="ECO:0000313" key="7">
    <source>
        <dbReference type="Proteomes" id="UP001595847"/>
    </source>
</evidence>
<dbReference type="InterPro" id="IPR036890">
    <property type="entry name" value="HATPase_C_sf"/>
</dbReference>
<sequence length="437" mass="45937">MPDTGSDTAAGTGAEIGDRAADAVAADGAAAPSTGSGPAAGTGLGGGSSRAELRRLRYARWFVISAFVFLALLIPFFAALGVGNSLATGEIPLWRNIPAFVLSLPLGGLCIWMVTVRLADPAVVPERVFWASFALVVLVAVLLDVYTWTLMLVGAWWSTAALVAPRARMAAIAAVLLLLPWIRIGLLPEPDFVLLLQVWVSAILWAALMLGANRGTLFLWDIASEALAARDARARLAVSEERLRFARDMHDLLGHSLSGIAVKSELGARLAERDPERAAREMADVQRLAREALREVRAAVSGYREVDLAAEVAGVRAVLGAAGIRSTVDVPEDDTLPADSAALAAWVVREGATNALRHSNARSCDLSVRRGERAVVIEVYNDGVRADAVDPSGPRYGNGLSGLAERVAAAGGSLSASPTGDGGFLLRAVLPALDERT</sequence>
<gene>
    <name evidence="6" type="ORF">ACFOVU_27960</name>
</gene>
<comment type="caution">
    <text evidence="6">The sequence shown here is derived from an EMBL/GenBank/DDBJ whole genome shotgun (WGS) entry which is preliminary data.</text>
</comment>
<reference evidence="7" key="1">
    <citation type="journal article" date="2019" name="Int. J. Syst. Evol. Microbiol.">
        <title>The Global Catalogue of Microorganisms (GCM) 10K type strain sequencing project: providing services to taxonomists for standard genome sequencing and annotation.</title>
        <authorList>
            <consortium name="The Broad Institute Genomics Platform"/>
            <consortium name="The Broad Institute Genome Sequencing Center for Infectious Disease"/>
            <person name="Wu L."/>
            <person name="Ma J."/>
        </authorList>
    </citation>
    <scope>NUCLEOTIDE SEQUENCE [LARGE SCALE GENOMIC DNA]</scope>
    <source>
        <strain evidence="7">TBRC 1826</strain>
    </source>
</reference>
<keyword evidence="2 6" id="KW-0418">Kinase</keyword>
<feature type="transmembrane region" description="Helical" evidence="4">
    <location>
        <begin position="155"/>
        <end position="180"/>
    </location>
</feature>
<evidence type="ECO:0000256" key="4">
    <source>
        <dbReference type="SAM" id="Phobius"/>
    </source>
</evidence>
<dbReference type="RefSeq" id="WP_378538402.1">
    <property type="nucleotide sequence ID" value="NZ_JBHSBH010000020.1"/>
</dbReference>
<keyword evidence="4" id="KW-0472">Membrane</keyword>
<evidence type="ECO:0000256" key="2">
    <source>
        <dbReference type="ARBA" id="ARBA00022777"/>
    </source>
</evidence>
<protein>
    <submittedName>
        <fullName evidence="6">Sensor histidine kinase</fullName>
    </submittedName>
</protein>
<name>A0ABV8FYR6_9ACTN</name>
<dbReference type="Pfam" id="PF07730">
    <property type="entry name" value="HisKA_3"/>
    <property type="match status" value="1"/>
</dbReference>
<dbReference type="PANTHER" id="PTHR24421">
    <property type="entry name" value="NITRATE/NITRITE SENSOR PROTEIN NARX-RELATED"/>
    <property type="match status" value="1"/>
</dbReference>
<dbReference type="PANTHER" id="PTHR24421:SF63">
    <property type="entry name" value="SENSOR HISTIDINE KINASE DESK"/>
    <property type="match status" value="1"/>
</dbReference>
<dbReference type="Proteomes" id="UP001595847">
    <property type="component" value="Unassembled WGS sequence"/>
</dbReference>
<dbReference type="Gene3D" id="3.30.565.10">
    <property type="entry name" value="Histidine kinase-like ATPase, C-terminal domain"/>
    <property type="match status" value="1"/>
</dbReference>
<feature type="domain" description="Signal transduction histidine kinase subgroup 3 dimerisation and phosphoacceptor" evidence="5">
    <location>
        <begin position="241"/>
        <end position="308"/>
    </location>
</feature>